<protein>
    <submittedName>
        <fullName evidence="3">E3 ubiquitin-protein ligase LIN</fullName>
    </submittedName>
</protein>
<dbReference type="EMBL" id="CAICTM010001377">
    <property type="protein sequence ID" value="CAB9523120.1"/>
    <property type="molecule type" value="Genomic_DNA"/>
</dbReference>
<dbReference type="Proteomes" id="UP001153069">
    <property type="component" value="Unassembled WGS sequence"/>
</dbReference>
<dbReference type="OrthoDB" id="629492at2759"/>
<dbReference type="PANTHER" id="PTHR22849:SF132">
    <property type="entry name" value="E3 UBIQUITIN-PROTEIN LIGASE PUB23"/>
    <property type="match status" value="1"/>
</dbReference>
<dbReference type="GO" id="GO:0061630">
    <property type="term" value="F:ubiquitin protein ligase activity"/>
    <property type="evidence" value="ECO:0007669"/>
    <property type="project" value="InterPro"/>
</dbReference>
<evidence type="ECO:0000259" key="2">
    <source>
        <dbReference type="PROSITE" id="PS51698"/>
    </source>
</evidence>
<organism evidence="3 4">
    <name type="scientific">Seminavis robusta</name>
    <dbReference type="NCBI Taxonomy" id="568900"/>
    <lineage>
        <taxon>Eukaryota</taxon>
        <taxon>Sar</taxon>
        <taxon>Stramenopiles</taxon>
        <taxon>Ochrophyta</taxon>
        <taxon>Bacillariophyta</taxon>
        <taxon>Bacillariophyceae</taxon>
        <taxon>Bacillariophycidae</taxon>
        <taxon>Naviculales</taxon>
        <taxon>Naviculaceae</taxon>
        <taxon>Seminavis</taxon>
    </lineage>
</organism>
<dbReference type="PROSITE" id="PS51698">
    <property type="entry name" value="U_BOX"/>
    <property type="match status" value="1"/>
</dbReference>
<keyword evidence="4" id="KW-1185">Reference proteome</keyword>
<dbReference type="InterPro" id="IPR003613">
    <property type="entry name" value="Ubox_domain"/>
</dbReference>
<dbReference type="AlphaFoldDB" id="A0A9N8HSF6"/>
<sequence>MPMVDAMEDLQRKVIPPSRFVCPITLEVMVHPVRAPGGRCFERWAILEWLYFGNDLNGGTHPLTRKPLYPQDLKEEEELRHEIETWRLQHGIPKPPSPYNQYDDDETEEDLSQSSLLSCTQEQAEEHPTLAASLQIIAQSSTEEGSCGYYLLPPRLLKIRNRILQSRDARCQLQQASNAAE</sequence>
<dbReference type="InterPro" id="IPR013083">
    <property type="entry name" value="Znf_RING/FYVE/PHD"/>
</dbReference>
<name>A0A9N8HSF6_9STRA</name>
<dbReference type="Pfam" id="PF04564">
    <property type="entry name" value="U-box"/>
    <property type="match status" value="1"/>
</dbReference>
<dbReference type="SMART" id="SM00504">
    <property type="entry name" value="Ubox"/>
    <property type="match status" value="1"/>
</dbReference>
<comment type="caution">
    <text evidence="3">The sequence shown here is derived from an EMBL/GenBank/DDBJ whole genome shotgun (WGS) entry which is preliminary data.</text>
</comment>
<feature type="region of interest" description="Disordered" evidence="1">
    <location>
        <begin position="90"/>
        <end position="111"/>
    </location>
</feature>
<accession>A0A9N8HSF6</accession>
<evidence type="ECO:0000313" key="4">
    <source>
        <dbReference type="Proteomes" id="UP001153069"/>
    </source>
</evidence>
<evidence type="ECO:0000256" key="1">
    <source>
        <dbReference type="SAM" id="MobiDB-lite"/>
    </source>
</evidence>
<reference evidence="3" key="1">
    <citation type="submission" date="2020-06" db="EMBL/GenBank/DDBJ databases">
        <authorList>
            <consortium name="Plant Systems Biology data submission"/>
        </authorList>
    </citation>
    <scope>NUCLEOTIDE SEQUENCE</scope>
    <source>
        <strain evidence="3">D6</strain>
    </source>
</reference>
<dbReference type="SUPFAM" id="SSF57850">
    <property type="entry name" value="RING/U-box"/>
    <property type="match status" value="1"/>
</dbReference>
<dbReference type="Gene3D" id="3.30.40.10">
    <property type="entry name" value="Zinc/RING finger domain, C3HC4 (zinc finger)"/>
    <property type="match status" value="1"/>
</dbReference>
<gene>
    <name evidence="3" type="ORF">SEMRO_1379_G267710.1</name>
</gene>
<dbReference type="InterPro" id="IPR045185">
    <property type="entry name" value="PUB22/23/24-like"/>
</dbReference>
<feature type="domain" description="U-box" evidence="2">
    <location>
        <begin position="15"/>
        <end position="93"/>
    </location>
</feature>
<dbReference type="PANTHER" id="PTHR22849">
    <property type="entry name" value="WDSAM1 PROTEIN"/>
    <property type="match status" value="1"/>
</dbReference>
<proteinExistence type="predicted"/>
<evidence type="ECO:0000313" key="3">
    <source>
        <dbReference type="EMBL" id="CAB9523120.1"/>
    </source>
</evidence>
<feature type="compositionally biased region" description="Acidic residues" evidence="1">
    <location>
        <begin position="102"/>
        <end position="111"/>
    </location>
</feature>
<dbReference type="GO" id="GO:0016567">
    <property type="term" value="P:protein ubiquitination"/>
    <property type="evidence" value="ECO:0007669"/>
    <property type="project" value="InterPro"/>
</dbReference>